<evidence type="ECO:0000313" key="2">
    <source>
        <dbReference type="Proteomes" id="UP000828941"/>
    </source>
</evidence>
<reference evidence="1 2" key="1">
    <citation type="journal article" date="2022" name="DNA Res.">
        <title>Chromosomal-level genome assembly of the orchid tree Bauhinia variegata (Leguminosae; Cercidoideae) supports the allotetraploid origin hypothesis of Bauhinia.</title>
        <authorList>
            <person name="Zhong Y."/>
            <person name="Chen Y."/>
            <person name="Zheng D."/>
            <person name="Pang J."/>
            <person name="Liu Y."/>
            <person name="Luo S."/>
            <person name="Meng S."/>
            <person name="Qian L."/>
            <person name="Wei D."/>
            <person name="Dai S."/>
            <person name="Zhou R."/>
        </authorList>
    </citation>
    <scope>NUCLEOTIDE SEQUENCE [LARGE SCALE GENOMIC DNA]</scope>
    <source>
        <strain evidence="1">BV-YZ2020</strain>
    </source>
</reference>
<comment type="caution">
    <text evidence="1">The sequence shown here is derived from an EMBL/GenBank/DDBJ whole genome shotgun (WGS) entry which is preliminary data.</text>
</comment>
<protein>
    <submittedName>
        <fullName evidence="1">Uncharacterized protein</fullName>
    </submittedName>
</protein>
<name>A0ACB9N196_BAUVA</name>
<dbReference type="EMBL" id="CM039433">
    <property type="protein sequence ID" value="KAI4328906.1"/>
    <property type="molecule type" value="Genomic_DNA"/>
</dbReference>
<gene>
    <name evidence="1" type="ORF">L6164_021224</name>
</gene>
<keyword evidence="2" id="KW-1185">Reference proteome</keyword>
<evidence type="ECO:0000313" key="1">
    <source>
        <dbReference type="EMBL" id="KAI4328906.1"/>
    </source>
</evidence>
<accession>A0ACB9N196</accession>
<organism evidence="1 2">
    <name type="scientific">Bauhinia variegata</name>
    <name type="common">Purple orchid tree</name>
    <name type="synonym">Phanera variegata</name>
    <dbReference type="NCBI Taxonomy" id="167791"/>
    <lineage>
        <taxon>Eukaryota</taxon>
        <taxon>Viridiplantae</taxon>
        <taxon>Streptophyta</taxon>
        <taxon>Embryophyta</taxon>
        <taxon>Tracheophyta</taxon>
        <taxon>Spermatophyta</taxon>
        <taxon>Magnoliopsida</taxon>
        <taxon>eudicotyledons</taxon>
        <taxon>Gunneridae</taxon>
        <taxon>Pentapetalae</taxon>
        <taxon>rosids</taxon>
        <taxon>fabids</taxon>
        <taxon>Fabales</taxon>
        <taxon>Fabaceae</taxon>
        <taxon>Cercidoideae</taxon>
        <taxon>Cercideae</taxon>
        <taxon>Bauhiniinae</taxon>
        <taxon>Bauhinia</taxon>
    </lineage>
</organism>
<sequence>MRTNRLNAYWCFFIRPFICPPGRTIELSREGAERRYYGDDVEVSWLLCLLDNVKPGIWIPGSHDIKKRVDGAAGANFEVKHFEGFFNIG</sequence>
<proteinExistence type="predicted"/>
<dbReference type="Proteomes" id="UP000828941">
    <property type="component" value="Chromosome 8"/>
</dbReference>